<dbReference type="Pfam" id="PF13676">
    <property type="entry name" value="TIR_2"/>
    <property type="match status" value="1"/>
</dbReference>
<dbReference type="InterPro" id="IPR000157">
    <property type="entry name" value="TIR_dom"/>
</dbReference>
<dbReference type="Proteomes" id="UP000037020">
    <property type="component" value="Unassembled WGS sequence"/>
</dbReference>
<organism evidence="2 3">
    <name type="scientific">Streptomyces varsoviensis</name>
    <dbReference type="NCBI Taxonomy" id="67373"/>
    <lineage>
        <taxon>Bacteria</taxon>
        <taxon>Bacillati</taxon>
        <taxon>Actinomycetota</taxon>
        <taxon>Actinomycetes</taxon>
        <taxon>Kitasatosporales</taxon>
        <taxon>Streptomycetaceae</taxon>
        <taxon>Streptomyces</taxon>
    </lineage>
</organism>
<feature type="domain" description="TIR" evidence="1">
    <location>
        <begin position="4"/>
        <end position="120"/>
    </location>
</feature>
<keyword evidence="3" id="KW-1185">Reference proteome</keyword>
<evidence type="ECO:0000313" key="3">
    <source>
        <dbReference type="Proteomes" id="UP000037020"/>
    </source>
</evidence>
<gene>
    <name evidence="2" type="ORF">ADK38_37760</name>
</gene>
<evidence type="ECO:0000313" key="2">
    <source>
        <dbReference type="EMBL" id="KOG85246.1"/>
    </source>
</evidence>
<comment type="caution">
    <text evidence="2">The sequence shown here is derived from an EMBL/GenBank/DDBJ whole genome shotgun (WGS) entry which is preliminary data.</text>
</comment>
<name>A0ABR5IVR6_9ACTN</name>
<feature type="non-terminal residue" evidence="2">
    <location>
        <position position="177"/>
    </location>
</feature>
<dbReference type="Gene3D" id="3.40.50.10140">
    <property type="entry name" value="Toll/interleukin-1 receptor homology (TIR) domain"/>
    <property type="match status" value="1"/>
</dbReference>
<protein>
    <recommendedName>
        <fullName evidence="1">TIR domain-containing protein</fullName>
    </recommendedName>
</protein>
<sequence length="177" mass="20314">MHEIFINFRVMGAKPIAYEFKRVLEERFGEDSAFLAGGSIELGSNYVETLDNKVRRSSVLLALIGPDWLDVPDPKRRGRRALNNPADWVRRELETAFECGVLVVPVLLERKTEQLDPRRLPRSLSRLAECQFERFSQRTSTTDLTRLGDRLVRRVPELAALDRRPDARKKKAQEPAG</sequence>
<reference evidence="2 3" key="1">
    <citation type="submission" date="2015-07" db="EMBL/GenBank/DDBJ databases">
        <authorList>
            <person name="Ju K.-S."/>
            <person name="Doroghazi J.R."/>
            <person name="Metcalf W.W."/>
        </authorList>
    </citation>
    <scope>NUCLEOTIDE SEQUENCE [LARGE SCALE GENOMIC DNA]</scope>
    <source>
        <strain evidence="2 3">NRRL B-3589</strain>
    </source>
</reference>
<evidence type="ECO:0000259" key="1">
    <source>
        <dbReference type="Pfam" id="PF13676"/>
    </source>
</evidence>
<accession>A0ABR5IVR6</accession>
<proteinExistence type="predicted"/>
<dbReference type="SUPFAM" id="SSF52200">
    <property type="entry name" value="Toll/Interleukin receptor TIR domain"/>
    <property type="match status" value="1"/>
</dbReference>
<dbReference type="InterPro" id="IPR035897">
    <property type="entry name" value="Toll_tir_struct_dom_sf"/>
</dbReference>
<dbReference type="EMBL" id="LGUT01003551">
    <property type="protein sequence ID" value="KOG85246.1"/>
    <property type="molecule type" value="Genomic_DNA"/>
</dbReference>